<sequence length="100" mass="11212">MVMQAMCCHESDMLVILRGYKGHASDELVMQMMPREYKRGVDHASDASRIQAMCWLCKPCVVDTCDVLVMQVKRRGYKRCVGHTSDASGIIQAVVVQAMC</sequence>
<comment type="caution">
    <text evidence="1">The sequence shown here is derived from an EMBL/GenBank/DDBJ whole genome shotgun (WGS) entry which is preliminary data.</text>
</comment>
<dbReference type="EMBL" id="BMAT01012316">
    <property type="protein sequence ID" value="GFR89636.1"/>
    <property type="molecule type" value="Genomic_DNA"/>
</dbReference>
<proteinExistence type="predicted"/>
<keyword evidence="2" id="KW-1185">Reference proteome</keyword>
<evidence type="ECO:0008006" key="3">
    <source>
        <dbReference type="Google" id="ProtNLM"/>
    </source>
</evidence>
<evidence type="ECO:0000313" key="2">
    <source>
        <dbReference type="Proteomes" id="UP000762676"/>
    </source>
</evidence>
<dbReference type="AlphaFoldDB" id="A0AAV4GWG6"/>
<organism evidence="1 2">
    <name type="scientific">Elysia marginata</name>
    <dbReference type="NCBI Taxonomy" id="1093978"/>
    <lineage>
        <taxon>Eukaryota</taxon>
        <taxon>Metazoa</taxon>
        <taxon>Spiralia</taxon>
        <taxon>Lophotrochozoa</taxon>
        <taxon>Mollusca</taxon>
        <taxon>Gastropoda</taxon>
        <taxon>Heterobranchia</taxon>
        <taxon>Euthyneura</taxon>
        <taxon>Panpulmonata</taxon>
        <taxon>Sacoglossa</taxon>
        <taxon>Placobranchoidea</taxon>
        <taxon>Plakobranchidae</taxon>
        <taxon>Elysia</taxon>
    </lineage>
</organism>
<reference evidence="1 2" key="1">
    <citation type="journal article" date="2021" name="Elife">
        <title>Chloroplast acquisition without the gene transfer in kleptoplastic sea slugs, Plakobranchus ocellatus.</title>
        <authorList>
            <person name="Maeda T."/>
            <person name="Takahashi S."/>
            <person name="Yoshida T."/>
            <person name="Shimamura S."/>
            <person name="Takaki Y."/>
            <person name="Nagai Y."/>
            <person name="Toyoda A."/>
            <person name="Suzuki Y."/>
            <person name="Arimoto A."/>
            <person name="Ishii H."/>
            <person name="Satoh N."/>
            <person name="Nishiyama T."/>
            <person name="Hasebe M."/>
            <person name="Maruyama T."/>
            <person name="Minagawa J."/>
            <person name="Obokata J."/>
            <person name="Shigenobu S."/>
        </authorList>
    </citation>
    <scope>NUCLEOTIDE SEQUENCE [LARGE SCALE GENOMIC DNA]</scope>
</reference>
<gene>
    <name evidence="1" type="ORF">ElyMa_006129600</name>
</gene>
<evidence type="ECO:0000313" key="1">
    <source>
        <dbReference type="EMBL" id="GFR89636.1"/>
    </source>
</evidence>
<accession>A0AAV4GWG6</accession>
<name>A0AAV4GWG6_9GAST</name>
<dbReference type="Proteomes" id="UP000762676">
    <property type="component" value="Unassembled WGS sequence"/>
</dbReference>
<protein>
    <recommendedName>
        <fullName evidence="3">DDE Tnp4 domain-containing protein</fullName>
    </recommendedName>
</protein>